<comment type="subcellular location">
    <subcellularLocation>
        <location evidence="2">Nucleus membrane</location>
        <topology evidence="2">Multi-pass membrane protein</topology>
    </subcellularLocation>
    <subcellularLocation>
        <location evidence="3">Rough endoplasmic reticulum membrane</location>
        <topology evidence="3">Multi-pass membrane protein</topology>
    </subcellularLocation>
</comment>
<evidence type="ECO:0000256" key="1">
    <source>
        <dbReference type="ARBA" id="ARBA00003440"/>
    </source>
</evidence>
<keyword evidence="13" id="KW-0175">Coiled coil</keyword>
<feature type="region of interest" description="Disordered" evidence="14">
    <location>
        <begin position="327"/>
        <end position="386"/>
    </location>
</feature>
<evidence type="ECO:0000313" key="16">
    <source>
        <dbReference type="EMBL" id="CDW24240.1"/>
    </source>
</evidence>
<keyword evidence="6 15" id="KW-0812">Transmembrane</keyword>
<proteinExistence type="predicted"/>
<dbReference type="RefSeq" id="XP_040574000.1">
    <property type="nucleotide sequence ID" value="XM_040718066.2"/>
</dbReference>
<dbReference type="PANTHER" id="PTHR47464">
    <property type="entry name" value="MACOILIN"/>
    <property type="match status" value="1"/>
</dbReference>
<keyword evidence="8 15" id="KW-1133">Transmembrane helix</keyword>
<feature type="transmembrane region" description="Helical" evidence="15">
    <location>
        <begin position="121"/>
        <end position="141"/>
    </location>
</feature>
<evidence type="ECO:0000256" key="13">
    <source>
        <dbReference type="SAM" id="Coils"/>
    </source>
</evidence>
<accession>A0A0K2TED9</accession>
<feature type="compositionally biased region" description="Polar residues" evidence="14">
    <location>
        <begin position="268"/>
        <end position="283"/>
    </location>
</feature>
<evidence type="ECO:0000256" key="7">
    <source>
        <dbReference type="ARBA" id="ARBA00022824"/>
    </source>
</evidence>
<evidence type="ECO:0000256" key="4">
    <source>
        <dbReference type="ARBA" id="ARBA00021882"/>
    </source>
</evidence>
<dbReference type="OrthoDB" id="10071111at2759"/>
<feature type="region of interest" description="Disordered" evidence="14">
    <location>
        <begin position="216"/>
        <end position="241"/>
    </location>
</feature>
<dbReference type="GO" id="GO:0030867">
    <property type="term" value="C:rough endoplasmic reticulum membrane"/>
    <property type="evidence" value="ECO:0007669"/>
    <property type="project" value="UniProtKB-SubCell"/>
</dbReference>
<keyword evidence="5" id="KW-0597">Phosphoprotein</keyword>
<keyword evidence="7" id="KW-0256">Endoplasmic reticulum</keyword>
<dbReference type="GO" id="GO:0031965">
    <property type="term" value="C:nuclear membrane"/>
    <property type="evidence" value="ECO:0007669"/>
    <property type="project" value="UniProtKB-SubCell"/>
</dbReference>
<dbReference type="PANTHER" id="PTHR47464:SF2">
    <property type="entry name" value="MACOILIN"/>
    <property type="match status" value="1"/>
</dbReference>
<evidence type="ECO:0000256" key="15">
    <source>
        <dbReference type="SAM" id="Phobius"/>
    </source>
</evidence>
<dbReference type="Pfam" id="PF09726">
    <property type="entry name" value="Macoilin"/>
    <property type="match status" value="1"/>
</dbReference>
<evidence type="ECO:0000256" key="3">
    <source>
        <dbReference type="ARBA" id="ARBA00004269"/>
    </source>
</evidence>
<feature type="compositionally biased region" description="Low complexity" evidence="14">
    <location>
        <begin position="364"/>
        <end position="374"/>
    </location>
</feature>
<reference evidence="16" key="1">
    <citation type="submission" date="2014-05" db="EMBL/GenBank/DDBJ databases">
        <authorList>
            <person name="Chronopoulou M."/>
        </authorList>
    </citation>
    <scope>NUCLEOTIDE SEQUENCE</scope>
    <source>
        <tissue evidence="16">Whole organism</tissue>
    </source>
</reference>
<evidence type="ECO:0000256" key="10">
    <source>
        <dbReference type="ARBA" id="ARBA00023180"/>
    </source>
</evidence>
<dbReference type="AlphaFoldDB" id="A0A0K2TED9"/>
<feature type="region of interest" description="Disordered" evidence="14">
    <location>
        <begin position="261"/>
        <end position="283"/>
    </location>
</feature>
<protein>
    <recommendedName>
        <fullName evidence="4">Macoilin</fullName>
    </recommendedName>
    <alternativeName>
        <fullName evidence="12">Transmembrane protein 57</fullName>
    </alternativeName>
</protein>
<comment type="function">
    <text evidence="1">Plays a role in the regulation of neuronal activity.</text>
</comment>
<keyword evidence="11" id="KW-0539">Nucleus</keyword>
<keyword evidence="9 15" id="KW-0472">Membrane</keyword>
<keyword evidence="10" id="KW-0325">Glycoprotein</keyword>
<evidence type="ECO:0000256" key="6">
    <source>
        <dbReference type="ARBA" id="ARBA00022692"/>
    </source>
</evidence>
<evidence type="ECO:0000256" key="9">
    <source>
        <dbReference type="ARBA" id="ARBA00023136"/>
    </source>
</evidence>
<evidence type="ECO:0000256" key="2">
    <source>
        <dbReference type="ARBA" id="ARBA00004232"/>
    </source>
</evidence>
<evidence type="ECO:0000256" key="5">
    <source>
        <dbReference type="ARBA" id="ARBA00022553"/>
    </source>
</evidence>
<dbReference type="EMBL" id="HACA01006879">
    <property type="protein sequence ID" value="CDW24240.1"/>
    <property type="molecule type" value="Transcribed_RNA"/>
</dbReference>
<dbReference type="GeneID" id="121122985"/>
<name>A0A0K2TED9_LEPSM</name>
<evidence type="ECO:0000256" key="8">
    <source>
        <dbReference type="ARBA" id="ARBA00022989"/>
    </source>
</evidence>
<dbReference type="GO" id="GO:0023041">
    <property type="term" value="P:neuronal signal transduction"/>
    <property type="evidence" value="ECO:0007669"/>
    <property type="project" value="InterPro"/>
</dbReference>
<sequence>MKRRSAADGKLARRPLKRTKIAENFYGNSLVYIKLLLLWGLVLFADYFLEFRFEYLWPFWLFLRSVSDSFKYQGMAFSVFFICIALTSDMICFLFIPLHWLFFAASTYVWVQYVWHTEKGICFPTVFLWLLFVYIEVSIRLKEFKAHVDFKHYPFHLDLCRPFAAHCIGYPVVTLSFGIKSYVGYRIRVRRQKEVHKENEYYYEFCREALPPGSVRQDAFNPHPSPKPCSDDKISDQQGGNSVISVSNSWSSYGVVSWNGHNSDKQKSSPSAGSTSNSVESSMAKTASLNEGYSSNSLISSLSNGLLSASAGLGGCTNGPDLSNGKLITKNSKLNGSATNVDESEDVPPNNGNSSGGGGKGRSSKSGNASQSRDSSSKKSRDLSKLSKDELITRTESDIKRLKCDLQISRNKENELRDQIISYMSNERNLKSEISNLQVEKSVLDNKISSLLSTRACEKATVSNLEKRLADERKQKTDFQIKLETERKAKKDADKSERNAQQNRSDVAKLEIEIGKIRSELYSSQDRCSKAEQEIYVLRKYKESHGDPEQLVSTLNALRDKNSSLESSLSSVTKLKMDLFSALGEARRDLSLRQNIIIQKEKEIRELKQKISEVLAVMPPTSVCPTGAPNPRSSVITNSFGHNPSLSLDLPVSTDLSFNTGSSSLGLSNLDDKLNAQMESSSLYSPPPLSGSVYSPQTNGNIISTSTFTQSWVNTND</sequence>
<feature type="transmembrane region" description="Helical" evidence="15">
    <location>
        <begin position="21"/>
        <end position="49"/>
    </location>
</feature>
<feature type="compositionally biased region" description="Polar residues" evidence="14">
    <location>
        <begin position="329"/>
        <end position="341"/>
    </location>
</feature>
<feature type="compositionally biased region" description="Basic and acidic residues" evidence="14">
    <location>
        <begin position="375"/>
        <end position="386"/>
    </location>
</feature>
<feature type="coiled-coil region" evidence="13">
    <location>
        <begin position="392"/>
        <end position="513"/>
    </location>
</feature>
<dbReference type="InterPro" id="IPR019130">
    <property type="entry name" value="Macoilin"/>
</dbReference>
<evidence type="ECO:0000256" key="12">
    <source>
        <dbReference type="ARBA" id="ARBA00031129"/>
    </source>
</evidence>
<evidence type="ECO:0000256" key="11">
    <source>
        <dbReference type="ARBA" id="ARBA00023242"/>
    </source>
</evidence>
<organism evidence="16">
    <name type="scientific">Lepeophtheirus salmonis</name>
    <name type="common">Salmon louse</name>
    <name type="synonym">Caligus salmonis</name>
    <dbReference type="NCBI Taxonomy" id="72036"/>
    <lineage>
        <taxon>Eukaryota</taxon>
        <taxon>Metazoa</taxon>
        <taxon>Ecdysozoa</taxon>
        <taxon>Arthropoda</taxon>
        <taxon>Crustacea</taxon>
        <taxon>Multicrustacea</taxon>
        <taxon>Hexanauplia</taxon>
        <taxon>Copepoda</taxon>
        <taxon>Siphonostomatoida</taxon>
        <taxon>Caligidae</taxon>
        <taxon>Lepeophtheirus</taxon>
    </lineage>
</organism>
<evidence type="ECO:0000256" key="14">
    <source>
        <dbReference type="SAM" id="MobiDB-lite"/>
    </source>
</evidence>